<dbReference type="STRING" id="229919.GCA_001050195_02448"/>
<dbReference type="EMBL" id="DPBP01000009">
    <property type="protein sequence ID" value="HCE16665.1"/>
    <property type="molecule type" value="Genomic_DNA"/>
</dbReference>
<feature type="transmembrane region" description="Helical" evidence="1">
    <location>
        <begin position="141"/>
        <end position="164"/>
    </location>
</feature>
<feature type="transmembrane region" description="Helical" evidence="1">
    <location>
        <begin position="176"/>
        <end position="195"/>
    </location>
</feature>
<protein>
    <submittedName>
        <fullName evidence="2">Uncharacterized protein</fullName>
    </submittedName>
</protein>
<sequence length="302" mass="31591">MPGERSPEGTRLLLIERQTHPLGPSPVPQAVPMNQALPSYKLPSLTVPVIAAGLAVGAGLLAAPHLPMLEQFHLLTSLAYLLLLFSVVTLATALGALRARTGTPFTLPLLILLGYALPALAGWLPVLLLERPIPLAGPGLLWVPATQAAALTVLFPLLPPAPVVPENRPAGSSARALFWGLGLGLAFAFLFQLAGTGLPALTPPGERLSGLHLTLALLAAVGMAFHSARLLRGQWLRRPAGWLPHALLAGALTFRPLTFLPAAVAACLFSWLAGQEGQVCPAMLAHLAFNLSALLLSSSLIH</sequence>
<feature type="transmembrane region" description="Helical" evidence="1">
    <location>
        <begin position="207"/>
        <end position="225"/>
    </location>
</feature>
<keyword evidence="1" id="KW-1133">Transmembrane helix</keyword>
<evidence type="ECO:0000313" key="2">
    <source>
        <dbReference type="EMBL" id="HCE16665.1"/>
    </source>
</evidence>
<name>A0A3D1JEL9_9CHLR</name>
<feature type="transmembrane region" description="Helical" evidence="1">
    <location>
        <begin position="45"/>
        <end position="66"/>
    </location>
</feature>
<evidence type="ECO:0000256" key="1">
    <source>
        <dbReference type="SAM" id="Phobius"/>
    </source>
</evidence>
<gene>
    <name evidence="2" type="ORF">DEQ80_02280</name>
</gene>
<dbReference type="Proteomes" id="UP000264141">
    <property type="component" value="Unassembled WGS sequence"/>
</dbReference>
<keyword evidence="1" id="KW-0472">Membrane</keyword>
<keyword evidence="1" id="KW-0812">Transmembrane</keyword>
<feature type="transmembrane region" description="Helical" evidence="1">
    <location>
        <begin position="109"/>
        <end position="129"/>
    </location>
</feature>
<comment type="caution">
    <text evidence="2">The sequence shown here is derived from an EMBL/GenBank/DDBJ whole genome shotgun (WGS) entry which is preliminary data.</text>
</comment>
<feature type="transmembrane region" description="Helical" evidence="1">
    <location>
        <begin position="78"/>
        <end position="97"/>
    </location>
</feature>
<reference evidence="2 3" key="1">
    <citation type="journal article" date="2018" name="Nat. Biotechnol.">
        <title>A standardized bacterial taxonomy based on genome phylogeny substantially revises the tree of life.</title>
        <authorList>
            <person name="Parks D.H."/>
            <person name="Chuvochina M."/>
            <person name="Waite D.W."/>
            <person name="Rinke C."/>
            <person name="Skarshewski A."/>
            <person name="Chaumeil P.A."/>
            <person name="Hugenholtz P."/>
        </authorList>
    </citation>
    <scope>NUCLEOTIDE SEQUENCE [LARGE SCALE GENOMIC DNA]</scope>
    <source>
        <strain evidence="2">UBA8781</strain>
    </source>
</reference>
<proteinExistence type="predicted"/>
<accession>A0A3D1JEL9</accession>
<organism evidence="2 3">
    <name type="scientific">Anaerolinea thermolimosa</name>
    <dbReference type="NCBI Taxonomy" id="229919"/>
    <lineage>
        <taxon>Bacteria</taxon>
        <taxon>Bacillati</taxon>
        <taxon>Chloroflexota</taxon>
        <taxon>Anaerolineae</taxon>
        <taxon>Anaerolineales</taxon>
        <taxon>Anaerolineaceae</taxon>
        <taxon>Anaerolinea</taxon>
    </lineage>
</organism>
<evidence type="ECO:0000313" key="3">
    <source>
        <dbReference type="Proteomes" id="UP000264141"/>
    </source>
</evidence>
<dbReference type="AlphaFoldDB" id="A0A3D1JEL9"/>
<feature type="transmembrane region" description="Helical" evidence="1">
    <location>
        <begin position="246"/>
        <end position="271"/>
    </location>
</feature>
<feature type="transmembrane region" description="Helical" evidence="1">
    <location>
        <begin position="283"/>
        <end position="301"/>
    </location>
</feature>